<dbReference type="EMBL" id="WEGJ01000055">
    <property type="protein sequence ID" value="MQY16449.1"/>
    <property type="molecule type" value="Genomic_DNA"/>
</dbReference>
<evidence type="ECO:0000256" key="7">
    <source>
        <dbReference type="RuleBase" id="RU363032"/>
    </source>
</evidence>
<evidence type="ECO:0000256" key="1">
    <source>
        <dbReference type="ARBA" id="ARBA00004651"/>
    </source>
</evidence>
<feature type="transmembrane region" description="Helical" evidence="7">
    <location>
        <begin position="110"/>
        <end position="131"/>
    </location>
</feature>
<feature type="transmembrane region" description="Helical" evidence="7">
    <location>
        <begin position="291"/>
        <end position="314"/>
    </location>
</feature>
<evidence type="ECO:0000259" key="8">
    <source>
        <dbReference type="PROSITE" id="PS50928"/>
    </source>
</evidence>
<keyword evidence="10" id="KW-1185">Reference proteome</keyword>
<dbReference type="GO" id="GO:0005886">
    <property type="term" value="C:plasma membrane"/>
    <property type="evidence" value="ECO:0007669"/>
    <property type="project" value="UniProtKB-SubCell"/>
</dbReference>
<sequence length="322" mass="33796">MAGSGGPLRFVLGRLAGTAVTLFGVAVVVFVVLRALPGDTITAKLGTEAAALDPDQRAALTRYYGLDKGPVEQFLGWLGGVCQGRLGVSLDTGVPVRTLIADALPVTVELALLAMLIATPVGVALGILAASRPGRARDLTTQTLGLFGLALPEFVLASVCVAVLATVFSYFPDPGTYTPLTESVGGNLSQLIYPALVLAVGLAATIMRTTRTAYLENARSEFVRTARGKGVSPLRVRLGHILRASLVPILTMTGIQFGYLLGGTVIVEQVFALPGLGRLLLQGITQQDYAVVQSTTLLVATAFVLVNLAVDLLYRLLDPRTR</sequence>
<comment type="subcellular location">
    <subcellularLocation>
        <location evidence="1 7">Cell membrane</location>
        <topology evidence="1 7">Multi-pass membrane protein</topology>
    </subcellularLocation>
</comment>
<dbReference type="PANTHER" id="PTHR43163">
    <property type="entry name" value="DIPEPTIDE TRANSPORT SYSTEM PERMEASE PROTEIN DPPB-RELATED"/>
    <property type="match status" value="1"/>
</dbReference>
<evidence type="ECO:0000313" key="9">
    <source>
        <dbReference type="EMBL" id="MQY16449.1"/>
    </source>
</evidence>
<evidence type="ECO:0000256" key="2">
    <source>
        <dbReference type="ARBA" id="ARBA00022448"/>
    </source>
</evidence>
<dbReference type="PANTHER" id="PTHR43163:SF6">
    <property type="entry name" value="DIPEPTIDE TRANSPORT SYSTEM PERMEASE PROTEIN DPPB-RELATED"/>
    <property type="match status" value="1"/>
</dbReference>
<dbReference type="Pfam" id="PF19300">
    <property type="entry name" value="BPD_transp_1_N"/>
    <property type="match status" value="1"/>
</dbReference>
<name>A0A7K0CSK4_9ACTN</name>
<keyword evidence="4 7" id="KW-0812">Transmembrane</keyword>
<evidence type="ECO:0000313" key="10">
    <source>
        <dbReference type="Proteomes" id="UP000466345"/>
    </source>
</evidence>
<organism evidence="9 10">
    <name type="scientific">Streptomyces smaragdinus</name>
    <dbReference type="NCBI Taxonomy" id="2585196"/>
    <lineage>
        <taxon>Bacteria</taxon>
        <taxon>Bacillati</taxon>
        <taxon>Actinomycetota</taxon>
        <taxon>Actinomycetes</taxon>
        <taxon>Kitasatosporales</taxon>
        <taxon>Streptomycetaceae</taxon>
        <taxon>Streptomyces</taxon>
    </lineage>
</organism>
<dbReference type="GO" id="GO:0071916">
    <property type="term" value="F:dipeptide transmembrane transporter activity"/>
    <property type="evidence" value="ECO:0007669"/>
    <property type="project" value="TreeGrafter"/>
</dbReference>
<keyword evidence="6 7" id="KW-0472">Membrane</keyword>
<reference evidence="9 10" key="1">
    <citation type="submission" date="2019-10" db="EMBL/GenBank/DDBJ databases">
        <title>Streptomyces smaragdinus sp. nov. and Streptomyces fabii sp. nov., isolated from the gut of fungus growing-termite Macrotermes natalensis.</title>
        <authorList>
            <person name="Schwitalla J."/>
            <person name="Benndorf R."/>
            <person name="Martin K."/>
            <person name="De Beer W."/>
            <person name="Kaster A.-K."/>
            <person name="Vollmers J."/>
            <person name="Poulsen M."/>
            <person name="Beemelmanns C."/>
        </authorList>
    </citation>
    <scope>NUCLEOTIDE SEQUENCE [LARGE SCALE GENOMIC DNA]</scope>
    <source>
        <strain evidence="9 10">RB5</strain>
    </source>
</reference>
<dbReference type="AlphaFoldDB" id="A0A7K0CSK4"/>
<comment type="caution">
    <text evidence="9">The sequence shown here is derived from an EMBL/GenBank/DDBJ whole genome shotgun (WGS) entry which is preliminary data.</text>
</comment>
<dbReference type="CDD" id="cd06261">
    <property type="entry name" value="TM_PBP2"/>
    <property type="match status" value="1"/>
</dbReference>
<dbReference type="Gene3D" id="1.10.3720.10">
    <property type="entry name" value="MetI-like"/>
    <property type="match status" value="1"/>
</dbReference>
<dbReference type="InterPro" id="IPR045621">
    <property type="entry name" value="BPD_transp_1_N"/>
</dbReference>
<evidence type="ECO:0000256" key="6">
    <source>
        <dbReference type="ARBA" id="ARBA00023136"/>
    </source>
</evidence>
<dbReference type="SUPFAM" id="SSF161098">
    <property type="entry name" value="MetI-like"/>
    <property type="match status" value="1"/>
</dbReference>
<feature type="transmembrane region" description="Helical" evidence="7">
    <location>
        <begin position="245"/>
        <end position="271"/>
    </location>
</feature>
<evidence type="ECO:0000256" key="5">
    <source>
        <dbReference type="ARBA" id="ARBA00022989"/>
    </source>
</evidence>
<feature type="transmembrane region" description="Helical" evidence="7">
    <location>
        <begin position="12"/>
        <end position="36"/>
    </location>
</feature>
<feature type="domain" description="ABC transmembrane type-1" evidence="8">
    <location>
        <begin position="104"/>
        <end position="314"/>
    </location>
</feature>
<dbReference type="InterPro" id="IPR035906">
    <property type="entry name" value="MetI-like_sf"/>
</dbReference>
<evidence type="ECO:0000256" key="3">
    <source>
        <dbReference type="ARBA" id="ARBA00022475"/>
    </source>
</evidence>
<dbReference type="RefSeq" id="WP_228390643.1">
    <property type="nucleotide sequence ID" value="NZ_WEGJ01000055.1"/>
</dbReference>
<evidence type="ECO:0000256" key="4">
    <source>
        <dbReference type="ARBA" id="ARBA00022692"/>
    </source>
</evidence>
<dbReference type="InterPro" id="IPR000515">
    <property type="entry name" value="MetI-like"/>
</dbReference>
<keyword evidence="2 7" id="KW-0813">Transport</keyword>
<proteinExistence type="inferred from homology"/>
<accession>A0A7K0CSK4</accession>
<dbReference type="Pfam" id="PF00528">
    <property type="entry name" value="BPD_transp_1"/>
    <property type="match status" value="1"/>
</dbReference>
<protein>
    <submittedName>
        <fullName evidence="9">Glutathione transport system permease protein GsiC</fullName>
    </submittedName>
</protein>
<dbReference type="PROSITE" id="PS50928">
    <property type="entry name" value="ABC_TM1"/>
    <property type="match status" value="1"/>
</dbReference>
<dbReference type="Proteomes" id="UP000466345">
    <property type="component" value="Unassembled WGS sequence"/>
</dbReference>
<comment type="similarity">
    <text evidence="7">Belongs to the binding-protein-dependent transport system permease family.</text>
</comment>
<feature type="transmembrane region" description="Helical" evidence="7">
    <location>
        <begin position="143"/>
        <end position="171"/>
    </location>
</feature>
<gene>
    <name evidence="9" type="primary">gsiC_2</name>
    <name evidence="9" type="ORF">SRB5_66480</name>
</gene>
<keyword evidence="3" id="KW-1003">Cell membrane</keyword>
<keyword evidence="5 7" id="KW-1133">Transmembrane helix</keyword>
<feature type="transmembrane region" description="Helical" evidence="7">
    <location>
        <begin position="191"/>
        <end position="210"/>
    </location>
</feature>